<proteinExistence type="predicted"/>
<dbReference type="InterPro" id="IPR003958">
    <property type="entry name" value="CBFA_NFYB_domain"/>
</dbReference>
<dbReference type="Gene3D" id="1.10.20.10">
    <property type="entry name" value="Histone, subunit A"/>
    <property type="match status" value="1"/>
</dbReference>
<dbReference type="PANTHER" id="PTHR46172">
    <property type="entry name" value="DNA POLYMERASE EPSILON SUBUNIT 3"/>
    <property type="match status" value="1"/>
</dbReference>
<accession>A0AAF0FAE0</accession>
<name>A0AAF0FAE0_9BASI</name>
<keyword evidence="7" id="KW-0239">DNA-directed DNA polymerase</keyword>
<dbReference type="GO" id="GO:0046982">
    <property type="term" value="F:protein heterodimerization activity"/>
    <property type="evidence" value="ECO:0007669"/>
    <property type="project" value="InterPro"/>
</dbReference>
<evidence type="ECO:0000256" key="1">
    <source>
        <dbReference type="ARBA" id="ARBA00004123"/>
    </source>
</evidence>
<gene>
    <name evidence="7" type="ORF">MJAP1_004239</name>
</gene>
<organism evidence="7 8">
    <name type="scientific">Malassezia japonica</name>
    <dbReference type="NCBI Taxonomy" id="223818"/>
    <lineage>
        <taxon>Eukaryota</taxon>
        <taxon>Fungi</taxon>
        <taxon>Dikarya</taxon>
        <taxon>Basidiomycota</taxon>
        <taxon>Ustilaginomycotina</taxon>
        <taxon>Malasseziomycetes</taxon>
        <taxon>Malasseziales</taxon>
        <taxon>Malasseziaceae</taxon>
        <taxon>Malassezia</taxon>
    </lineage>
</organism>
<dbReference type="EMBL" id="CP119966">
    <property type="protein sequence ID" value="WFD41242.1"/>
    <property type="molecule type" value="Genomic_DNA"/>
</dbReference>
<dbReference type="Proteomes" id="UP001217754">
    <property type="component" value="Chromosome 9"/>
</dbReference>
<keyword evidence="2" id="KW-0539">Nucleus</keyword>
<dbReference type="GO" id="GO:0006974">
    <property type="term" value="P:DNA damage response"/>
    <property type="evidence" value="ECO:0007669"/>
    <property type="project" value="TreeGrafter"/>
</dbReference>
<dbReference type="InterPro" id="IPR009072">
    <property type="entry name" value="Histone-fold"/>
</dbReference>
<evidence type="ECO:0000256" key="4">
    <source>
        <dbReference type="ARBA" id="ARBA00042096"/>
    </source>
</evidence>
<dbReference type="Pfam" id="PF00808">
    <property type="entry name" value="CBFD_NFYB_HMF"/>
    <property type="match status" value="1"/>
</dbReference>
<dbReference type="GO" id="GO:0003887">
    <property type="term" value="F:DNA-directed DNA polymerase activity"/>
    <property type="evidence" value="ECO:0007669"/>
    <property type="project" value="UniProtKB-KW"/>
</dbReference>
<evidence type="ECO:0000259" key="6">
    <source>
        <dbReference type="Pfam" id="PF00808"/>
    </source>
</evidence>
<dbReference type="InterPro" id="IPR051377">
    <property type="entry name" value="DNA_Pol-Epsilon_Subunit"/>
</dbReference>
<dbReference type="RefSeq" id="XP_060124139.1">
    <property type="nucleotide sequence ID" value="XM_060268156.1"/>
</dbReference>
<evidence type="ECO:0000256" key="2">
    <source>
        <dbReference type="ARBA" id="ARBA00023242"/>
    </source>
</evidence>
<dbReference type="GO" id="GO:0031507">
    <property type="term" value="P:heterochromatin formation"/>
    <property type="evidence" value="ECO:0007669"/>
    <property type="project" value="TreeGrafter"/>
</dbReference>
<protein>
    <recommendedName>
        <fullName evidence="3">DNA polymerase epsilon subunit D</fullName>
    </recommendedName>
    <alternativeName>
        <fullName evidence="4">DNA polymerase II subunit D</fullName>
    </alternativeName>
</protein>
<dbReference type="PANTHER" id="PTHR46172:SF1">
    <property type="entry name" value="DNA POLYMERASE EPSILON SUBUNIT 3"/>
    <property type="match status" value="1"/>
</dbReference>
<comment type="subcellular location">
    <subcellularLocation>
        <location evidence="1">Nucleus</location>
    </subcellularLocation>
</comment>
<dbReference type="GO" id="GO:0031490">
    <property type="term" value="F:chromatin DNA binding"/>
    <property type="evidence" value="ECO:0007669"/>
    <property type="project" value="TreeGrafter"/>
</dbReference>
<feature type="domain" description="Transcription factor CBF/NF-Y/archaeal histone" evidence="6">
    <location>
        <begin position="57"/>
        <end position="121"/>
    </location>
</feature>
<dbReference type="CDD" id="cd22928">
    <property type="entry name" value="HFD_POLE3_DPB4"/>
    <property type="match status" value="1"/>
</dbReference>
<sequence length="216" mass="22915">MADVATLLSSAPPEEEVERTEEAAEESAREDLYLTAKTMTATNAAGGTFGLGIDQYELPKASISKLARSEIPESVQLRKDTLSALVKSSSVFVSYLTAASHDVAIARGNKTISAAHVLDALRELEFPASMRKELREQLEAYRDLQKKSAAARADAAARNRAAAKARAATEKAEGGAAADTTMEADEMIDKTDDAEEGDVSVDVASTQAMDMDAAQS</sequence>
<evidence type="ECO:0000256" key="5">
    <source>
        <dbReference type="SAM" id="MobiDB-lite"/>
    </source>
</evidence>
<reference evidence="7" key="1">
    <citation type="submission" date="2023-03" db="EMBL/GenBank/DDBJ databases">
        <title>Mating type loci evolution in Malassezia.</title>
        <authorList>
            <person name="Coelho M.A."/>
        </authorList>
    </citation>
    <scope>NUCLEOTIDE SEQUENCE</scope>
    <source>
        <strain evidence="7">CBS 9431</strain>
    </source>
</reference>
<evidence type="ECO:0000313" key="7">
    <source>
        <dbReference type="EMBL" id="WFD41242.1"/>
    </source>
</evidence>
<dbReference type="GO" id="GO:0006272">
    <property type="term" value="P:leading strand elongation"/>
    <property type="evidence" value="ECO:0007669"/>
    <property type="project" value="TreeGrafter"/>
</dbReference>
<feature type="region of interest" description="Disordered" evidence="5">
    <location>
        <begin position="1"/>
        <end position="28"/>
    </location>
</feature>
<dbReference type="GO" id="GO:0008623">
    <property type="term" value="C:CHRAC"/>
    <property type="evidence" value="ECO:0007669"/>
    <property type="project" value="TreeGrafter"/>
</dbReference>
<keyword evidence="7" id="KW-0808">Transferase</keyword>
<feature type="compositionally biased region" description="Acidic residues" evidence="5">
    <location>
        <begin position="182"/>
        <end position="199"/>
    </location>
</feature>
<dbReference type="AlphaFoldDB" id="A0AAF0FAE0"/>
<dbReference type="GO" id="GO:0008622">
    <property type="term" value="C:epsilon DNA polymerase complex"/>
    <property type="evidence" value="ECO:0007669"/>
    <property type="project" value="TreeGrafter"/>
</dbReference>
<feature type="region of interest" description="Disordered" evidence="5">
    <location>
        <begin position="162"/>
        <end position="216"/>
    </location>
</feature>
<evidence type="ECO:0000313" key="8">
    <source>
        <dbReference type="Proteomes" id="UP001217754"/>
    </source>
</evidence>
<evidence type="ECO:0000256" key="3">
    <source>
        <dbReference type="ARBA" id="ARBA00039775"/>
    </source>
</evidence>
<dbReference type="SUPFAM" id="SSF47113">
    <property type="entry name" value="Histone-fold"/>
    <property type="match status" value="1"/>
</dbReference>
<dbReference type="GeneID" id="85227890"/>
<keyword evidence="7" id="KW-0548">Nucleotidyltransferase</keyword>
<feature type="compositionally biased region" description="Polar residues" evidence="5">
    <location>
        <begin position="203"/>
        <end position="216"/>
    </location>
</feature>
<keyword evidence="8" id="KW-1185">Reference proteome</keyword>